<feature type="compositionally biased region" description="Basic residues" evidence="1">
    <location>
        <begin position="1"/>
        <end position="10"/>
    </location>
</feature>
<gene>
    <name evidence="2" type="primary">hdgfl3</name>
</gene>
<keyword evidence="3" id="KW-1185">Reference proteome</keyword>
<dbReference type="Ensembl" id="ENSACAT00000041288.1">
    <property type="protein sequence ID" value="ENSACAP00000037081.1"/>
    <property type="gene ID" value="ENSACAG00000043165.1"/>
</dbReference>
<organism evidence="2 3">
    <name type="scientific">Anolis carolinensis</name>
    <name type="common">Green anole</name>
    <name type="synonym">American chameleon</name>
    <dbReference type="NCBI Taxonomy" id="28377"/>
    <lineage>
        <taxon>Eukaryota</taxon>
        <taxon>Metazoa</taxon>
        <taxon>Chordata</taxon>
        <taxon>Craniata</taxon>
        <taxon>Vertebrata</taxon>
        <taxon>Euteleostomi</taxon>
        <taxon>Lepidosauria</taxon>
        <taxon>Squamata</taxon>
        <taxon>Bifurcata</taxon>
        <taxon>Unidentata</taxon>
        <taxon>Episquamata</taxon>
        <taxon>Toxicofera</taxon>
        <taxon>Iguania</taxon>
        <taxon>Dactyloidae</taxon>
        <taxon>Anolis</taxon>
    </lineage>
</organism>
<dbReference type="InParanoid" id="A0A803TPE1"/>
<evidence type="ECO:0000313" key="3">
    <source>
        <dbReference type="Proteomes" id="UP000001646"/>
    </source>
</evidence>
<reference evidence="2" key="1">
    <citation type="submission" date="2009-12" db="EMBL/GenBank/DDBJ databases">
        <title>The Genome Sequence of Anolis carolinensis (Green Anole Lizard).</title>
        <authorList>
            <consortium name="The Genome Sequencing Platform"/>
            <person name="Di Palma F."/>
            <person name="Alfoldi J."/>
            <person name="Heiman D."/>
            <person name="Young S."/>
            <person name="Grabherr M."/>
            <person name="Johnson J."/>
            <person name="Lander E.S."/>
            <person name="Lindblad-Toh K."/>
        </authorList>
    </citation>
    <scope>NUCLEOTIDE SEQUENCE [LARGE SCALE GENOMIC DNA]</scope>
    <source>
        <strain evidence="2">JBL SC #1</strain>
    </source>
</reference>
<reference evidence="2" key="3">
    <citation type="submission" date="2025-09" db="UniProtKB">
        <authorList>
            <consortium name="Ensembl"/>
        </authorList>
    </citation>
    <scope>IDENTIFICATION</scope>
</reference>
<evidence type="ECO:0000313" key="2">
    <source>
        <dbReference type="Ensembl" id="ENSACAP00000037081.1"/>
    </source>
</evidence>
<reference evidence="2" key="2">
    <citation type="submission" date="2025-08" db="UniProtKB">
        <authorList>
            <consortium name="Ensembl"/>
        </authorList>
    </citation>
    <scope>IDENTIFICATION</scope>
</reference>
<protein>
    <submittedName>
        <fullName evidence="2">Uncharacterized protein</fullName>
    </submittedName>
</protein>
<name>A0A803TPE1_ANOCA</name>
<evidence type="ECO:0000256" key="1">
    <source>
        <dbReference type="SAM" id="MobiDB-lite"/>
    </source>
</evidence>
<dbReference type="AlphaFoldDB" id="A0A803TPE1"/>
<accession>A0A803TPE1</accession>
<sequence length="209" mass="24314">MEKGKGRMKKGAQNGKNPILQRNLLSSRGNLPEMKMTKTAKRKKTRAALMLGKPAMTRETPLQTRRKLVKGLNQHIDCCALREDTRRLRVWLSNILGFDRSQHMCSSSAYLFVCTFSHIHAHPVLSNDFQLHCFPAASLQRFPFSERHTQKMFFFFLLQVRRATTLPTRRVSIPFCFPEEKAKKIFPILLHVCFCFWKDTYTARKQVPA</sequence>
<feature type="region of interest" description="Disordered" evidence="1">
    <location>
        <begin position="1"/>
        <end position="30"/>
    </location>
</feature>
<dbReference type="Proteomes" id="UP000001646">
    <property type="component" value="Unplaced"/>
</dbReference>
<proteinExistence type="predicted"/>
<dbReference type="GeneTree" id="ENSGT00910000147777"/>